<keyword evidence="5 9" id="KW-0328">Glycosyltransferase</keyword>
<evidence type="ECO:0000259" key="12">
    <source>
        <dbReference type="SMART" id="SM00642"/>
    </source>
</evidence>
<dbReference type="InterPro" id="IPR006407">
    <property type="entry name" value="GlgB"/>
</dbReference>
<accession>A0A1G6KCQ8</accession>
<dbReference type="InterPro" id="IPR013780">
    <property type="entry name" value="Glyco_hydro_b"/>
</dbReference>
<evidence type="ECO:0000256" key="4">
    <source>
        <dbReference type="ARBA" id="ARBA00022600"/>
    </source>
</evidence>
<dbReference type="InterPro" id="IPR017853">
    <property type="entry name" value="GH"/>
</dbReference>
<evidence type="ECO:0000256" key="11">
    <source>
        <dbReference type="SAM" id="MobiDB-lite"/>
    </source>
</evidence>
<dbReference type="RefSeq" id="WP_090846106.1">
    <property type="nucleotide sequence ID" value="NZ_FMZL01000007.1"/>
</dbReference>
<dbReference type="SUPFAM" id="SSF51011">
    <property type="entry name" value="Glycosyl hydrolase domain"/>
    <property type="match status" value="1"/>
</dbReference>
<evidence type="ECO:0000313" key="13">
    <source>
        <dbReference type="EMBL" id="SDC28862.1"/>
    </source>
</evidence>
<evidence type="ECO:0000256" key="3">
    <source>
        <dbReference type="ARBA" id="ARBA00009000"/>
    </source>
</evidence>
<dbReference type="Pfam" id="PF00128">
    <property type="entry name" value="Alpha-amylase"/>
    <property type="match status" value="1"/>
</dbReference>
<dbReference type="Pfam" id="PF02922">
    <property type="entry name" value="CBM_48"/>
    <property type="match status" value="1"/>
</dbReference>
<evidence type="ECO:0000256" key="1">
    <source>
        <dbReference type="ARBA" id="ARBA00000826"/>
    </source>
</evidence>
<dbReference type="CDD" id="cd02855">
    <property type="entry name" value="E_set_GBE_prok_N"/>
    <property type="match status" value="1"/>
</dbReference>
<feature type="compositionally biased region" description="Low complexity" evidence="11">
    <location>
        <begin position="658"/>
        <end position="708"/>
    </location>
</feature>
<dbReference type="Gene3D" id="2.60.40.10">
    <property type="entry name" value="Immunoglobulins"/>
    <property type="match status" value="1"/>
</dbReference>
<keyword evidence="14" id="KW-1185">Reference proteome</keyword>
<keyword evidence="6 9" id="KW-0808">Transferase</keyword>
<dbReference type="PANTHER" id="PTHR43651">
    <property type="entry name" value="1,4-ALPHA-GLUCAN-BRANCHING ENZYME"/>
    <property type="match status" value="1"/>
</dbReference>
<dbReference type="GO" id="GO:0043169">
    <property type="term" value="F:cation binding"/>
    <property type="evidence" value="ECO:0007669"/>
    <property type="project" value="InterPro"/>
</dbReference>
<dbReference type="InterPro" id="IPR044143">
    <property type="entry name" value="GlgB_N_E_set_prok"/>
</dbReference>
<keyword evidence="4 9" id="KW-0321">Glycogen metabolism</keyword>
<protein>
    <recommendedName>
        <fullName evidence="9">1,4-alpha-glucan branching enzyme GlgB</fullName>
        <ecNumber evidence="9">2.4.1.18</ecNumber>
    </recommendedName>
    <alternativeName>
        <fullName evidence="9">1,4-alpha-D-glucan:1,4-alpha-D-glucan 6-glucosyl-transferase</fullName>
    </alternativeName>
    <alternativeName>
        <fullName evidence="9">Alpha-(1-&gt;4)-glucan branching enzyme</fullName>
    </alternativeName>
    <alternativeName>
        <fullName evidence="9">Glycogen branching enzyme</fullName>
        <shortName evidence="9">BE</shortName>
    </alternativeName>
</protein>
<evidence type="ECO:0000256" key="6">
    <source>
        <dbReference type="ARBA" id="ARBA00022679"/>
    </source>
</evidence>
<evidence type="ECO:0000256" key="8">
    <source>
        <dbReference type="ARBA" id="ARBA00023277"/>
    </source>
</evidence>
<evidence type="ECO:0000313" key="14">
    <source>
        <dbReference type="Proteomes" id="UP000198528"/>
    </source>
</evidence>
<dbReference type="InterPro" id="IPR004193">
    <property type="entry name" value="Glyco_hydro_13_N"/>
</dbReference>
<name>A0A1G6KCQ8_9ACTN</name>
<comment type="subunit">
    <text evidence="9">Monomer.</text>
</comment>
<dbReference type="SMART" id="SM00642">
    <property type="entry name" value="Aamy"/>
    <property type="match status" value="1"/>
</dbReference>
<dbReference type="GO" id="GO:0004553">
    <property type="term" value="F:hydrolase activity, hydrolyzing O-glycosyl compounds"/>
    <property type="evidence" value="ECO:0007669"/>
    <property type="project" value="InterPro"/>
</dbReference>
<dbReference type="GO" id="GO:0005978">
    <property type="term" value="P:glycogen biosynthetic process"/>
    <property type="evidence" value="ECO:0007669"/>
    <property type="project" value="UniProtKB-UniRule"/>
</dbReference>
<dbReference type="SUPFAM" id="SSF51445">
    <property type="entry name" value="(Trans)glycosidases"/>
    <property type="match status" value="1"/>
</dbReference>
<dbReference type="Gene3D" id="2.60.40.1180">
    <property type="entry name" value="Golgi alpha-mannosidase II"/>
    <property type="match status" value="1"/>
</dbReference>
<dbReference type="GO" id="GO:0005829">
    <property type="term" value="C:cytosol"/>
    <property type="evidence" value="ECO:0007669"/>
    <property type="project" value="TreeGrafter"/>
</dbReference>
<comment type="pathway">
    <text evidence="2 9">Glycan biosynthesis; glycogen biosynthesis.</text>
</comment>
<dbReference type="GO" id="GO:0003844">
    <property type="term" value="F:1,4-alpha-glucan branching enzyme activity"/>
    <property type="evidence" value="ECO:0007669"/>
    <property type="project" value="UniProtKB-UniRule"/>
</dbReference>
<keyword evidence="7 9" id="KW-0320">Glycogen biosynthesis</keyword>
<feature type="active site" description="Nucleophile" evidence="9 10">
    <location>
        <position position="322"/>
    </location>
</feature>
<comment type="function">
    <text evidence="9">Catalyzes the formation of the alpha-1,6-glucosidic linkages in glycogen by scission of a 1,4-alpha-linked oligosaccharide from growing alpha-1,4-glucan chains and the subsequent attachment of the oligosaccharide to the alpha-1,6 position.</text>
</comment>
<feature type="region of interest" description="Disordered" evidence="11">
    <location>
        <begin position="646"/>
        <end position="756"/>
    </location>
</feature>
<comment type="catalytic activity">
    <reaction evidence="1 9">
        <text>Transfers a segment of a (1-&gt;4)-alpha-D-glucan chain to a primary hydroxy group in a similar glucan chain.</text>
        <dbReference type="EC" id="2.4.1.18"/>
    </reaction>
</comment>
<evidence type="ECO:0000256" key="9">
    <source>
        <dbReference type="HAMAP-Rule" id="MF_00685"/>
    </source>
</evidence>
<proteinExistence type="inferred from homology"/>
<organism evidence="13 14">
    <name type="scientific">Parafannyhessea umbonata</name>
    <dbReference type="NCBI Taxonomy" id="604330"/>
    <lineage>
        <taxon>Bacteria</taxon>
        <taxon>Bacillati</taxon>
        <taxon>Actinomycetota</taxon>
        <taxon>Coriobacteriia</taxon>
        <taxon>Coriobacteriales</taxon>
        <taxon>Atopobiaceae</taxon>
        <taxon>Parafannyhessea</taxon>
    </lineage>
</organism>
<dbReference type="InterPro" id="IPR006047">
    <property type="entry name" value="GH13_cat_dom"/>
</dbReference>
<gene>
    <name evidence="9" type="primary">glgB</name>
    <name evidence="13" type="ORF">SAMN04487824_10781</name>
</gene>
<evidence type="ECO:0000256" key="7">
    <source>
        <dbReference type="ARBA" id="ARBA00023056"/>
    </source>
</evidence>
<comment type="similarity">
    <text evidence="3 9">Belongs to the glycosyl hydrolase 13 family. GlgB subfamily.</text>
</comment>
<evidence type="ECO:0000256" key="10">
    <source>
        <dbReference type="PIRSR" id="PIRSR000463-1"/>
    </source>
</evidence>
<dbReference type="Proteomes" id="UP000198528">
    <property type="component" value="Unassembled WGS sequence"/>
</dbReference>
<dbReference type="UniPathway" id="UPA00164"/>
<dbReference type="AlphaFoldDB" id="A0A1G6KCQ8"/>
<dbReference type="HAMAP" id="MF_00685">
    <property type="entry name" value="GlgB"/>
    <property type="match status" value="1"/>
</dbReference>
<dbReference type="EC" id="2.4.1.18" evidence="9"/>
<dbReference type="InterPro" id="IPR006048">
    <property type="entry name" value="A-amylase/branching_C"/>
</dbReference>
<dbReference type="FunFam" id="2.60.40.1180:FF:000002">
    <property type="entry name" value="1,4-alpha-glucan branching enzyme GlgB"/>
    <property type="match status" value="1"/>
</dbReference>
<dbReference type="NCBIfam" id="NF003811">
    <property type="entry name" value="PRK05402.1"/>
    <property type="match status" value="1"/>
</dbReference>
<dbReference type="PANTHER" id="PTHR43651:SF3">
    <property type="entry name" value="1,4-ALPHA-GLUCAN-BRANCHING ENZYME"/>
    <property type="match status" value="1"/>
</dbReference>
<evidence type="ECO:0000256" key="2">
    <source>
        <dbReference type="ARBA" id="ARBA00004964"/>
    </source>
</evidence>
<dbReference type="EMBL" id="FMZL01000007">
    <property type="protein sequence ID" value="SDC28862.1"/>
    <property type="molecule type" value="Genomic_DNA"/>
</dbReference>
<feature type="active site" description="Proton donor" evidence="9 10">
    <location>
        <position position="376"/>
    </location>
</feature>
<evidence type="ECO:0000256" key="5">
    <source>
        <dbReference type="ARBA" id="ARBA00022676"/>
    </source>
</evidence>
<feature type="domain" description="Glycosyl hydrolase family 13 catalytic" evidence="12">
    <location>
        <begin position="172"/>
        <end position="527"/>
    </location>
</feature>
<dbReference type="NCBIfam" id="NF008967">
    <property type="entry name" value="PRK12313.1"/>
    <property type="match status" value="1"/>
</dbReference>
<dbReference type="InterPro" id="IPR037439">
    <property type="entry name" value="Branching_enzy"/>
</dbReference>
<dbReference type="NCBIfam" id="TIGR01515">
    <property type="entry name" value="branching_enzym"/>
    <property type="match status" value="1"/>
</dbReference>
<sequence length="756" mass="84916">MSAPIANYLLTNDDLYLMGKGVWYRSYEKLGAHPCNKDGVEGYWFAVWAPKVKSVRVIGDFNDWDTDATYLECTPTGGVWYGFVPGATEGQLYKYLIETARGDLLYKADPYAFYAECPPGTASRTADISGYKWQDEKYMASRSKQDFFKRPLNIFECHLGSWKRHPDGLAGNGDPDSDDHAGSYLTYDELSVELVDYVKKMGYSHIEVLPVMEHPFDGSWGYQVTGYFAPTSRYGNPRQFKHFVDACHQAGIGVILDWVPGGFCRDEHGLVHFNGDKLYEKEEHPNWGTFKFDFSRNEVRNFLTSNLLYWVGEYHADGIRMDGVTSMLYLNFGVDDPSQKKFNSRGTEEDDASIEFIRTCNDTVGKYYPDVMMIAEESTAWPLVTYPTSDGGLGFHFKWDMGWMNDTLHYMQTDFPYRPGNHKLLTFSTMYQFNENFILPLSHDEVVHGKCSLITRMPGDYWRQFAGMRALALYQMTHAGGKLNFMGNELGQFIEWRYYEGIQYFLTEEYESHAHQQHYVAALNALYESQPALWQDSYSPEGFDWIDADNADQCIISFVRHGDDEKDDLVILINFEVNPHEDFRLGVPRPGIYEEVFNSDDEEFGGSGVTNRGVKFKTEDVPWNRQEQSIELRVPPLGGTILRYVGPLPKKRTRKTAAKSAKPTAKSATKPASKAKAPAKSAAKASTSTKPATKAASKVTKDATAGKAAAKKAPSRKTSTAKTGNTKVAGKPKAPSTSASKGGTAKARSAGAAKLE</sequence>
<dbReference type="PIRSF" id="PIRSF000463">
    <property type="entry name" value="GlgB"/>
    <property type="match status" value="1"/>
</dbReference>
<dbReference type="CDD" id="cd11322">
    <property type="entry name" value="AmyAc_Glg_BE"/>
    <property type="match status" value="1"/>
</dbReference>
<reference evidence="14" key="1">
    <citation type="submission" date="2016-10" db="EMBL/GenBank/DDBJ databases">
        <authorList>
            <person name="Varghese N."/>
            <person name="Submissions S."/>
        </authorList>
    </citation>
    <scope>NUCLEOTIDE SEQUENCE [LARGE SCALE GENOMIC DNA]</scope>
    <source>
        <strain evidence="14">DSM 22619</strain>
    </source>
</reference>
<dbReference type="STRING" id="604330.SAMN04489857_1966"/>
<keyword evidence="8 9" id="KW-0119">Carbohydrate metabolism</keyword>
<dbReference type="Pfam" id="PF02806">
    <property type="entry name" value="Alpha-amylase_C"/>
    <property type="match status" value="1"/>
</dbReference>
<dbReference type="InterPro" id="IPR013783">
    <property type="entry name" value="Ig-like_fold"/>
</dbReference>
<dbReference type="Gene3D" id="3.20.20.80">
    <property type="entry name" value="Glycosidases"/>
    <property type="match status" value="1"/>
</dbReference>